<gene>
    <name evidence="2" type="ORF">GOCE00092_LOCUS2368</name>
</gene>
<feature type="region of interest" description="Disordered" evidence="1">
    <location>
        <begin position="1"/>
        <end position="33"/>
    </location>
</feature>
<organism evidence="2">
    <name type="scientific">Grammatophora oceanica</name>
    <dbReference type="NCBI Taxonomy" id="210454"/>
    <lineage>
        <taxon>Eukaryota</taxon>
        <taxon>Sar</taxon>
        <taxon>Stramenopiles</taxon>
        <taxon>Ochrophyta</taxon>
        <taxon>Bacillariophyta</taxon>
        <taxon>Fragilariophyceae</taxon>
        <taxon>Fragilariophycidae</taxon>
        <taxon>Rhabdonematales</taxon>
        <taxon>Grammatophoraceae</taxon>
        <taxon>Grammatophora</taxon>
    </lineage>
</organism>
<sequence length="388" mass="42535">MSFFDQDEGNSSSSNIRPDEPEMRSVMMGSLAPPPMPMRMGAVPRMPKATRVSASATTKAPQVVLSTTTTSWQPKPLGPVPDVYPLERSHVYVAGGRQQVADRITSHLKSQSIAVTFSETSLEAETADNVRFAINLFAAEDGQIVVEVQRLAGCGFGFRQACRPVLNAAKGSKLPARSVRMARPIPASIRPTPQQESDVRDAVELNVDMLLNLTHLDMHLLAMEGLTQLTRESSTAVHAAKCIFEPESSLLKKIVSLIESFKAEKAKNEDDDLNVFYYEKMHRYALSILGNAVEALLKADDTTTASPLATDSLVQALVRELAFAEERPHDACRAAKCLTCFAKLAPELVFEKVELVEALAIAHKEGVCRHANLESETRELMQRQVGFS</sequence>
<dbReference type="AlphaFoldDB" id="A0A7S1UNA0"/>
<protein>
    <submittedName>
        <fullName evidence="2">Uncharacterized protein</fullName>
    </submittedName>
</protein>
<dbReference type="EMBL" id="HBGK01004507">
    <property type="protein sequence ID" value="CAD9273460.1"/>
    <property type="molecule type" value="Transcribed_RNA"/>
</dbReference>
<reference evidence="2" key="1">
    <citation type="submission" date="2021-01" db="EMBL/GenBank/DDBJ databases">
        <authorList>
            <person name="Corre E."/>
            <person name="Pelletier E."/>
            <person name="Niang G."/>
            <person name="Scheremetjew M."/>
            <person name="Finn R."/>
            <person name="Kale V."/>
            <person name="Holt S."/>
            <person name="Cochrane G."/>
            <person name="Meng A."/>
            <person name="Brown T."/>
            <person name="Cohen L."/>
        </authorList>
    </citation>
    <scope>NUCLEOTIDE SEQUENCE</scope>
    <source>
        <strain evidence="2">CCMP 410</strain>
    </source>
</reference>
<evidence type="ECO:0000313" key="2">
    <source>
        <dbReference type="EMBL" id="CAD9273460.1"/>
    </source>
</evidence>
<accession>A0A7S1UNA0</accession>
<evidence type="ECO:0000256" key="1">
    <source>
        <dbReference type="SAM" id="MobiDB-lite"/>
    </source>
</evidence>
<name>A0A7S1UNA0_9STRA</name>
<proteinExistence type="predicted"/>